<organism evidence="1 2">
    <name type="scientific">Paenibacillus psychroresistens</name>
    <dbReference type="NCBI Taxonomy" id="1778678"/>
    <lineage>
        <taxon>Bacteria</taxon>
        <taxon>Bacillati</taxon>
        <taxon>Bacillota</taxon>
        <taxon>Bacilli</taxon>
        <taxon>Bacillales</taxon>
        <taxon>Paenibacillaceae</taxon>
        <taxon>Paenibacillus</taxon>
    </lineage>
</organism>
<sequence length="104" mass="11979">MSFYMNEAQINLSIESNLKCIEDELATIAQIEKQVIADRKLKKPTNNADDVKYFDDMIKRSQENILMGERVIKARHKQLEKGLSVEEAFKQVDQESDGQLGLFD</sequence>
<dbReference type="EMBL" id="CP034235">
    <property type="protein sequence ID" value="QGQ97010.1"/>
    <property type="molecule type" value="Genomic_DNA"/>
</dbReference>
<dbReference type="AlphaFoldDB" id="A0A6B8RL27"/>
<dbReference type="KEGG" id="ppsc:EHS13_20035"/>
<evidence type="ECO:0000313" key="2">
    <source>
        <dbReference type="Proteomes" id="UP000426246"/>
    </source>
</evidence>
<dbReference type="Proteomes" id="UP000426246">
    <property type="component" value="Chromosome"/>
</dbReference>
<keyword evidence="2" id="KW-1185">Reference proteome</keyword>
<dbReference type="RefSeq" id="WP_155702108.1">
    <property type="nucleotide sequence ID" value="NZ_CP034235.1"/>
</dbReference>
<proteinExistence type="predicted"/>
<evidence type="ECO:0000313" key="1">
    <source>
        <dbReference type="EMBL" id="QGQ97010.1"/>
    </source>
</evidence>
<accession>A0A6B8RL27</accession>
<protein>
    <submittedName>
        <fullName evidence="1">Uncharacterized protein</fullName>
    </submittedName>
</protein>
<name>A0A6B8RL27_9BACL</name>
<reference evidence="2" key="1">
    <citation type="submission" date="2018-11" db="EMBL/GenBank/DDBJ databases">
        <title>Complete genome sequence of Paenibacillus sp. ML311-T8.</title>
        <authorList>
            <person name="Nam Y.-D."/>
            <person name="Kang J."/>
            <person name="Chung W.-H."/>
            <person name="Park Y.S."/>
        </authorList>
    </citation>
    <scope>NUCLEOTIDE SEQUENCE [LARGE SCALE GENOMIC DNA]</scope>
    <source>
        <strain evidence="2">ML311-T8</strain>
    </source>
</reference>
<gene>
    <name evidence="1" type="ORF">EHS13_20035</name>
</gene>